<evidence type="ECO:0000313" key="1">
    <source>
        <dbReference type="EMBL" id="MEJ7137764.1"/>
    </source>
</evidence>
<protein>
    <submittedName>
        <fullName evidence="1">YidB family protein</fullName>
    </submittedName>
</protein>
<dbReference type="EMBL" id="JAWDIE010000006">
    <property type="protein sequence ID" value="MEJ7137764.1"/>
    <property type="molecule type" value="Genomic_DNA"/>
</dbReference>
<evidence type="ECO:0000313" key="2">
    <source>
        <dbReference type="Proteomes" id="UP001364695"/>
    </source>
</evidence>
<sequence>MGLFDKVAEMAAGVMGGQGGNGNLIGALVSVLGQQEGGLQGLMAKAQQLGLGDIVQSWIGKGANEPIAPGQVSELLGTDTVNQLASKVGTTAPEVTDQLSQLLPGLIDRISPNGQLPTGGIAEIAQQALGSLFKR</sequence>
<reference evidence="1" key="1">
    <citation type="submission" date="2023-10" db="EMBL/GenBank/DDBJ databases">
        <title>Amphibacter perezi, gen. nov., sp. nov. a novel taxa of the family Comamonadaceae, class Betaproteobacteria isolated from the skin microbiota of Pelophylax perezi from different populations.</title>
        <authorList>
            <person name="Costa S."/>
            <person name="Proenca D.N."/>
            <person name="Lopes I."/>
            <person name="Morais P.V."/>
        </authorList>
    </citation>
    <scope>NUCLEOTIDE SEQUENCE</scope>
    <source>
        <strain evidence="1">SL12-8</strain>
    </source>
</reference>
<dbReference type="Proteomes" id="UP001364695">
    <property type="component" value="Unassembled WGS sequence"/>
</dbReference>
<keyword evidence="2" id="KW-1185">Reference proteome</keyword>
<proteinExistence type="predicted"/>
<comment type="caution">
    <text evidence="1">The sequence shown here is derived from an EMBL/GenBank/DDBJ whole genome shotgun (WGS) entry which is preliminary data.</text>
</comment>
<name>A0ACC6P1S2_9BURK</name>
<gene>
    <name evidence="1" type="ORF">RV045_04865</name>
</gene>
<accession>A0ACC6P1S2</accession>
<organism evidence="1 2">
    <name type="scientific">Amphibiibacter pelophylacis</name>
    <dbReference type="NCBI Taxonomy" id="1799477"/>
    <lineage>
        <taxon>Bacteria</taxon>
        <taxon>Pseudomonadati</taxon>
        <taxon>Pseudomonadota</taxon>
        <taxon>Betaproteobacteria</taxon>
        <taxon>Burkholderiales</taxon>
        <taxon>Sphaerotilaceae</taxon>
        <taxon>Amphibiibacter</taxon>
    </lineage>
</organism>